<accession>A0A0E9QNR3</accession>
<dbReference type="EMBL" id="GBXM01090011">
    <property type="protein sequence ID" value="JAH18566.1"/>
    <property type="molecule type" value="Transcribed_RNA"/>
</dbReference>
<organism evidence="1">
    <name type="scientific">Anguilla anguilla</name>
    <name type="common">European freshwater eel</name>
    <name type="synonym">Muraena anguilla</name>
    <dbReference type="NCBI Taxonomy" id="7936"/>
    <lineage>
        <taxon>Eukaryota</taxon>
        <taxon>Metazoa</taxon>
        <taxon>Chordata</taxon>
        <taxon>Craniata</taxon>
        <taxon>Vertebrata</taxon>
        <taxon>Euteleostomi</taxon>
        <taxon>Actinopterygii</taxon>
        <taxon>Neopterygii</taxon>
        <taxon>Teleostei</taxon>
        <taxon>Anguilliformes</taxon>
        <taxon>Anguillidae</taxon>
        <taxon>Anguilla</taxon>
    </lineage>
</organism>
<reference evidence="1" key="2">
    <citation type="journal article" date="2015" name="Fish Shellfish Immunol.">
        <title>Early steps in the European eel (Anguilla anguilla)-Vibrio vulnificus interaction in the gills: Role of the RtxA13 toxin.</title>
        <authorList>
            <person name="Callol A."/>
            <person name="Pajuelo D."/>
            <person name="Ebbesson L."/>
            <person name="Teles M."/>
            <person name="MacKenzie S."/>
            <person name="Amaro C."/>
        </authorList>
    </citation>
    <scope>NUCLEOTIDE SEQUENCE</scope>
</reference>
<protein>
    <submittedName>
        <fullName evidence="1">Uncharacterized protein</fullName>
    </submittedName>
</protein>
<sequence length="14" mass="1850">MNCLKRKQWQVVMW</sequence>
<reference evidence="1" key="1">
    <citation type="submission" date="2014-11" db="EMBL/GenBank/DDBJ databases">
        <authorList>
            <person name="Amaro Gonzalez C."/>
        </authorList>
    </citation>
    <scope>NUCLEOTIDE SEQUENCE</scope>
</reference>
<evidence type="ECO:0000313" key="1">
    <source>
        <dbReference type="EMBL" id="JAH18566.1"/>
    </source>
</evidence>
<proteinExistence type="predicted"/>
<name>A0A0E9QNR3_ANGAN</name>